<dbReference type="GO" id="GO:0005524">
    <property type="term" value="F:ATP binding"/>
    <property type="evidence" value="ECO:0007669"/>
    <property type="project" value="UniProtKB-KW"/>
</dbReference>
<dbReference type="PROSITE" id="PS50109">
    <property type="entry name" value="HIS_KIN"/>
    <property type="match status" value="1"/>
</dbReference>
<dbReference type="AlphaFoldDB" id="A0AAU8M1E2"/>
<dbReference type="EC" id="2.7.13.3" evidence="2"/>
<dbReference type="SMART" id="SM00065">
    <property type="entry name" value="GAF"/>
    <property type="match status" value="2"/>
</dbReference>
<name>A0AAU8M1E2_9BACT</name>
<dbReference type="SMART" id="SM00387">
    <property type="entry name" value="HATPase_c"/>
    <property type="match status" value="1"/>
</dbReference>
<protein>
    <recommendedName>
        <fullName evidence="2">histidine kinase</fullName>
        <ecNumber evidence="2">2.7.13.3</ecNumber>
    </recommendedName>
</protein>
<dbReference type="Gene3D" id="3.30.565.10">
    <property type="entry name" value="Histidine kinase-like ATPase, C-terminal domain"/>
    <property type="match status" value="1"/>
</dbReference>
<dbReference type="PRINTS" id="PR00344">
    <property type="entry name" value="BCTRLSENSOR"/>
</dbReference>
<keyword evidence="4" id="KW-0547">Nucleotide-binding</keyword>
<organism evidence="4">
    <name type="scientific">Candidatus Electrothrix aestuarii</name>
    <dbReference type="NCBI Taxonomy" id="3062594"/>
    <lineage>
        <taxon>Bacteria</taxon>
        <taxon>Pseudomonadati</taxon>
        <taxon>Thermodesulfobacteriota</taxon>
        <taxon>Desulfobulbia</taxon>
        <taxon>Desulfobulbales</taxon>
        <taxon>Desulfobulbaceae</taxon>
        <taxon>Candidatus Electrothrix</taxon>
    </lineage>
</organism>
<sequence length="627" mass="71033">MEDQDTHLSLNINTILNEVATAFAGKFHRDELLQKTLDLSQKLFHAEVCAIFLRKKGSPNVIECVAGSGYGKKLAEGRKCYDIDKEEKGLKEKSFTGHIAATGKSYNIRNRSHMNELAQGGLAWAKKHNDAIWGKDKEGNIMDEMRNIMAAPLKIGEQITGVIKIENKIGAESFSEEEFSSFKAVGFMISLALENARLHQQTSEQQNNIINVFSKVTDDIVGSFKQKDLFNTILLSAQKNFHAEAASLYIYDKNILKCVAGTGFSSHIIGNYYDITSLEDSRSLTVSVYRKQITIKIDSKSELKEYRHRKMYFGKIDTKQWGDTDGFRNLLAVPLVIKNECLGLIKLENKEPSVGDCFSDDDKFHLETIANLISLTIRNFKLQDDSTRQLRLASAKAAHRIINQILRYDYIEIKLEKLFDKMYQQKTLEHSDYDYLSELIETVSTTTENLKKMVKQFGQFAKPVELERTDLDFNNLIRKAAKFAQSTEQDSRIHYNLSDDIPELSIDKIRFSEAIQELIKNALQAVKEGCENQKTPEIWLHTKRDTGKIILQIQDNGPGLPQLEDGMNIFEPFVTLSTQGTGLGLPTVKEMVEAHGGVIKAQSIYNETREVKGSLFEIILPAYNNIN</sequence>
<dbReference type="Pfam" id="PF01590">
    <property type="entry name" value="GAF"/>
    <property type="match status" value="2"/>
</dbReference>
<gene>
    <name evidence="4" type="ORF">Q3M24_10855</name>
</gene>
<dbReference type="InterPro" id="IPR029016">
    <property type="entry name" value="GAF-like_dom_sf"/>
</dbReference>
<reference evidence="4" key="2">
    <citation type="submission" date="2024-06" db="EMBL/GenBank/DDBJ databases">
        <authorList>
            <person name="Plum-Jensen L.E."/>
            <person name="Schramm A."/>
            <person name="Marshall I.P.G."/>
        </authorList>
    </citation>
    <scope>NUCLEOTIDE SEQUENCE</scope>
    <source>
        <strain evidence="4">Rat1</strain>
    </source>
</reference>
<reference evidence="4" key="1">
    <citation type="journal article" date="2024" name="Syst. Appl. Microbiol.">
        <title>First single-strain enrichments of Electrothrix cable bacteria, description of E. aestuarii sp. nov. and E. rattekaaiensis sp. nov., and proposal of a cable bacteria taxonomy following the rules of the SeqCode.</title>
        <authorList>
            <person name="Plum-Jensen L.E."/>
            <person name="Schramm A."/>
            <person name="Marshall I.P.G."/>
        </authorList>
    </citation>
    <scope>NUCLEOTIDE SEQUENCE</scope>
    <source>
        <strain evidence="4">Rat1</strain>
    </source>
</reference>
<evidence type="ECO:0000256" key="2">
    <source>
        <dbReference type="ARBA" id="ARBA00012438"/>
    </source>
</evidence>
<dbReference type="InterPro" id="IPR003594">
    <property type="entry name" value="HATPase_dom"/>
</dbReference>
<keyword evidence="4" id="KW-0067">ATP-binding</keyword>
<proteinExistence type="predicted"/>
<dbReference type="InterPro" id="IPR004358">
    <property type="entry name" value="Sig_transdc_His_kin-like_C"/>
</dbReference>
<dbReference type="PANTHER" id="PTHR45569">
    <property type="entry name" value="SENSOR PROTEIN KDPD"/>
    <property type="match status" value="1"/>
</dbReference>
<feature type="domain" description="Histidine kinase" evidence="3">
    <location>
        <begin position="438"/>
        <end position="624"/>
    </location>
</feature>
<accession>A0AAU8M1E2</accession>
<dbReference type="SUPFAM" id="SSF55874">
    <property type="entry name" value="ATPase domain of HSP90 chaperone/DNA topoisomerase II/histidine kinase"/>
    <property type="match status" value="1"/>
</dbReference>
<dbReference type="Gene3D" id="3.30.450.40">
    <property type="match status" value="2"/>
</dbReference>
<comment type="catalytic activity">
    <reaction evidence="1">
        <text>ATP + protein L-histidine = ADP + protein N-phospho-L-histidine.</text>
        <dbReference type="EC" id="2.7.13.3"/>
    </reaction>
</comment>
<dbReference type="GO" id="GO:0005886">
    <property type="term" value="C:plasma membrane"/>
    <property type="evidence" value="ECO:0007669"/>
    <property type="project" value="TreeGrafter"/>
</dbReference>
<dbReference type="InterPro" id="IPR052023">
    <property type="entry name" value="Histidine_kinase_KdpD"/>
</dbReference>
<dbReference type="SUPFAM" id="SSF55781">
    <property type="entry name" value="GAF domain-like"/>
    <property type="match status" value="2"/>
</dbReference>
<dbReference type="InterPro" id="IPR003018">
    <property type="entry name" value="GAF"/>
</dbReference>
<dbReference type="EMBL" id="CP159373">
    <property type="protein sequence ID" value="XCN75199.1"/>
    <property type="molecule type" value="Genomic_DNA"/>
</dbReference>
<dbReference type="PANTHER" id="PTHR45569:SF1">
    <property type="entry name" value="SENSOR PROTEIN KDPD"/>
    <property type="match status" value="1"/>
</dbReference>
<evidence type="ECO:0000259" key="3">
    <source>
        <dbReference type="PROSITE" id="PS50109"/>
    </source>
</evidence>
<dbReference type="GO" id="GO:0000155">
    <property type="term" value="F:phosphorelay sensor kinase activity"/>
    <property type="evidence" value="ECO:0007669"/>
    <property type="project" value="TreeGrafter"/>
</dbReference>
<dbReference type="CDD" id="cd00075">
    <property type="entry name" value="HATPase"/>
    <property type="match status" value="1"/>
</dbReference>
<dbReference type="InterPro" id="IPR036890">
    <property type="entry name" value="HATPase_C_sf"/>
</dbReference>
<dbReference type="Pfam" id="PF02518">
    <property type="entry name" value="HATPase_c"/>
    <property type="match status" value="1"/>
</dbReference>
<evidence type="ECO:0000256" key="1">
    <source>
        <dbReference type="ARBA" id="ARBA00000085"/>
    </source>
</evidence>
<dbReference type="InterPro" id="IPR005467">
    <property type="entry name" value="His_kinase_dom"/>
</dbReference>
<evidence type="ECO:0000313" key="4">
    <source>
        <dbReference type="EMBL" id="XCN75199.1"/>
    </source>
</evidence>
<dbReference type="KEGG" id="eaj:Q3M24_10855"/>